<reference evidence="2" key="1">
    <citation type="journal article" date="2018" name="Nat. Genet.">
        <title>Extensive intraspecific gene order and gene structural variations between Mo17 and other maize genomes.</title>
        <authorList>
            <person name="Sun S."/>
            <person name="Zhou Y."/>
            <person name="Chen J."/>
            <person name="Shi J."/>
            <person name="Zhao H."/>
            <person name="Zhao H."/>
            <person name="Song W."/>
            <person name="Zhang M."/>
            <person name="Cui Y."/>
            <person name="Dong X."/>
            <person name="Liu H."/>
            <person name="Ma X."/>
            <person name="Jiao Y."/>
            <person name="Wang B."/>
            <person name="Wei X."/>
            <person name="Stein J.C."/>
            <person name="Glaubitz J.C."/>
            <person name="Lu F."/>
            <person name="Yu G."/>
            <person name="Liang C."/>
            <person name="Fengler K."/>
            <person name="Li B."/>
            <person name="Rafalski A."/>
            <person name="Schnable P.S."/>
            <person name="Ware D.H."/>
            <person name="Buckler E.S."/>
            <person name="Lai J."/>
        </authorList>
    </citation>
    <scope>NUCLEOTIDE SEQUENCE [LARGE SCALE GENOMIC DNA]</scope>
    <source>
        <tissue evidence="2">Seedling</tissue>
    </source>
</reference>
<evidence type="ECO:0000256" key="1">
    <source>
        <dbReference type="SAM" id="MobiDB-lite"/>
    </source>
</evidence>
<organism evidence="2">
    <name type="scientific">Zea mays</name>
    <name type="common">Maize</name>
    <dbReference type="NCBI Taxonomy" id="4577"/>
    <lineage>
        <taxon>Eukaryota</taxon>
        <taxon>Viridiplantae</taxon>
        <taxon>Streptophyta</taxon>
        <taxon>Embryophyta</taxon>
        <taxon>Tracheophyta</taxon>
        <taxon>Spermatophyta</taxon>
        <taxon>Magnoliopsida</taxon>
        <taxon>Liliopsida</taxon>
        <taxon>Poales</taxon>
        <taxon>Poaceae</taxon>
        <taxon>PACMAD clade</taxon>
        <taxon>Panicoideae</taxon>
        <taxon>Andropogonodae</taxon>
        <taxon>Andropogoneae</taxon>
        <taxon>Tripsacinae</taxon>
        <taxon>Zea</taxon>
    </lineage>
</organism>
<name>A0A3L6F4F0_MAIZE</name>
<dbReference type="Proteomes" id="UP000251960">
    <property type="component" value="Chromosome 4"/>
</dbReference>
<gene>
    <name evidence="2" type="primary">LOL4_0</name>
    <name evidence="2" type="ORF">Zm00014a_025679</name>
</gene>
<sequence length="81" mass="8815">MPDNPGIPAGSDDSRVPDMPQRQSSSSQGLFFIRSTSMHAPSYLQDARPQQTTVLVENPKTLDEKGKLVSSVAVGVTSWKR</sequence>
<feature type="region of interest" description="Disordered" evidence="1">
    <location>
        <begin position="1"/>
        <end position="29"/>
    </location>
</feature>
<dbReference type="AlphaFoldDB" id="A0A3L6F4F0"/>
<protein>
    <submittedName>
        <fullName evidence="2">Protein LOL4</fullName>
    </submittedName>
</protein>
<comment type="caution">
    <text evidence="2">The sequence shown here is derived from an EMBL/GenBank/DDBJ whole genome shotgun (WGS) entry which is preliminary data.</text>
</comment>
<proteinExistence type="predicted"/>
<evidence type="ECO:0000313" key="2">
    <source>
        <dbReference type="EMBL" id="PWZ27975.1"/>
    </source>
</evidence>
<accession>A0A3L6F4F0</accession>
<dbReference type="EMBL" id="NCVQ01000005">
    <property type="protein sequence ID" value="PWZ27975.1"/>
    <property type="molecule type" value="Genomic_DNA"/>
</dbReference>